<comment type="function">
    <text evidence="1 6">Removes the N-terminal methionine from nascent proteins. The N-terminal methionine is often cleaved when the second residue in the primary sequence is small and uncharged (Met-Ala-, Cys, Gly, Pro, Ser, Thr, or Val). Requires deformylation of the N(alpha)-formylated initiator methionine before it can be hydrolyzed.</text>
</comment>
<feature type="domain" description="Peptidase M24" evidence="8">
    <location>
        <begin position="58"/>
        <end position="286"/>
    </location>
</feature>
<dbReference type="PANTHER" id="PTHR43330:SF8">
    <property type="entry name" value="METHIONINE AMINOPEPTIDASE 1D, MITOCHONDRIAL"/>
    <property type="match status" value="1"/>
</dbReference>
<dbReference type="PRINTS" id="PR00599">
    <property type="entry name" value="MAPEPTIDASE"/>
</dbReference>
<feature type="binding site" evidence="6">
    <location>
        <position position="221"/>
    </location>
    <ligand>
        <name>substrate</name>
    </ligand>
</feature>
<feature type="binding site" evidence="6">
    <location>
        <position position="140"/>
    </location>
    <ligand>
        <name>a divalent metal cation</name>
        <dbReference type="ChEBI" id="CHEBI:60240"/>
        <label>1</label>
    </ligand>
</feature>
<dbReference type="SUPFAM" id="SSF55920">
    <property type="entry name" value="Creatinase/aminopeptidase"/>
    <property type="match status" value="1"/>
</dbReference>
<evidence type="ECO:0000256" key="3">
    <source>
        <dbReference type="ARBA" id="ARBA00022670"/>
    </source>
</evidence>
<dbReference type="InterPro" id="IPR004027">
    <property type="entry name" value="SEC_C_motif"/>
</dbReference>
<evidence type="ECO:0000256" key="2">
    <source>
        <dbReference type="ARBA" id="ARBA00022438"/>
    </source>
</evidence>
<feature type="binding site" evidence="6">
    <location>
        <position position="279"/>
    </location>
    <ligand>
        <name>a divalent metal cation</name>
        <dbReference type="ChEBI" id="CHEBI:60240"/>
        <label>1</label>
    </ligand>
</feature>
<feature type="binding site" evidence="6">
    <location>
        <position position="122"/>
    </location>
    <ligand>
        <name>substrate</name>
    </ligand>
</feature>
<evidence type="ECO:0000256" key="4">
    <source>
        <dbReference type="ARBA" id="ARBA00022723"/>
    </source>
</evidence>
<keyword evidence="5 6" id="KW-0378">Hydrolase</keyword>
<dbReference type="Proteomes" id="UP000199135">
    <property type="component" value="Unassembled WGS sequence"/>
</dbReference>
<dbReference type="InterPro" id="IPR001714">
    <property type="entry name" value="Pept_M24_MAP"/>
</dbReference>
<evidence type="ECO:0000313" key="9">
    <source>
        <dbReference type="EMBL" id="SEH69582.1"/>
    </source>
</evidence>
<feature type="binding site" evidence="6">
    <location>
        <position position="279"/>
    </location>
    <ligand>
        <name>a divalent metal cation</name>
        <dbReference type="ChEBI" id="CHEBI:60240"/>
        <label>2</label>
        <note>catalytic</note>
    </ligand>
</feature>
<dbReference type="PANTHER" id="PTHR43330">
    <property type="entry name" value="METHIONINE AMINOPEPTIDASE"/>
    <property type="match status" value="1"/>
</dbReference>
<feature type="binding site" evidence="6">
    <location>
        <position position="214"/>
    </location>
    <ligand>
        <name>a divalent metal cation</name>
        <dbReference type="ChEBI" id="CHEBI:60240"/>
        <label>2</label>
        <note>catalytic</note>
    </ligand>
</feature>
<dbReference type="Pfam" id="PF00557">
    <property type="entry name" value="Peptidase_M24"/>
    <property type="match status" value="1"/>
</dbReference>
<dbReference type="NCBIfam" id="NF008970">
    <property type="entry name" value="PRK12318.1"/>
    <property type="match status" value="1"/>
</dbReference>
<gene>
    <name evidence="6" type="primary">map</name>
    <name evidence="9" type="ORF">SAMN05216447_1148</name>
</gene>
<dbReference type="CDD" id="cd01086">
    <property type="entry name" value="MetAP1"/>
    <property type="match status" value="1"/>
</dbReference>
<dbReference type="InterPro" id="IPR036005">
    <property type="entry name" value="Creatinase/aminopeptidase-like"/>
</dbReference>
<keyword evidence="10" id="KW-1185">Reference proteome</keyword>
<comment type="cofactor">
    <cofactor evidence="6">
        <name>Co(2+)</name>
        <dbReference type="ChEBI" id="CHEBI:48828"/>
    </cofactor>
    <cofactor evidence="6">
        <name>Zn(2+)</name>
        <dbReference type="ChEBI" id="CHEBI:29105"/>
    </cofactor>
    <cofactor evidence="6">
        <name>Mn(2+)</name>
        <dbReference type="ChEBI" id="CHEBI:29035"/>
    </cofactor>
    <cofactor evidence="6">
        <name>Fe(2+)</name>
        <dbReference type="ChEBI" id="CHEBI:29033"/>
    </cofactor>
    <text evidence="6">Binds 2 divalent metal cations per subunit. Has a high-affinity and a low affinity metal-binding site. The true nature of the physiological cofactor is under debate. The enzyme is active with cobalt, zinc, manganese or divalent iron ions. Most likely, methionine aminopeptidases function as mononuclear Fe(2+)-metalloproteases under physiological conditions, and the catalytically relevant metal-binding site has been assigned to the histidine-containing high-affinity site.</text>
</comment>
<dbReference type="PROSITE" id="PS00680">
    <property type="entry name" value="MAP_1"/>
    <property type="match status" value="1"/>
</dbReference>
<evidence type="ECO:0000256" key="6">
    <source>
        <dbReference type="HAMAP-Rule" id="MF_01974"/>
    </source>
</evidence>
<keyword evidence="3 6" id="KW-0645">Protease</keyword>
<dbReference type="InterPro" id="IPR000994">
    <property type="entry name" value="Pept_M24"/>
</dbReference>
<evidence type="ECO:0000256" key="1">
    <source>
        <dbReference type="ARBA" id="ARBA00002521"/>
    </source>
</evidence>
<proteinExistence type="inferred from homology"/>
<dbReference type="RefSeq" id="WP_078687702.1">
    <property type="nucleotide sequence ID" value="NZ_FNWT01000014.1"/>
</dbReference>
<dbReference type="InterPro" id="IPR002467">
    <property type="entry name" value="Pept_M24A_MAP1"/>
</dbReference>
<feature type="binding site" evidence="6">
    <location>
        <position position="151"/>
    </location>
    <ligand>
        <name>a divalent metal cation</name>
        <dbReference type="ChEBI" id="CHEBI:60240"/>
        <label>2</label>
        <note>catalytic</note>
    </ligand>
</feature>
<name>A0A1H6K925_9ACTN</name>
<dbReference type="HAMAP" id="MF_01974">
    <property type="entry name" value="MetAP_1"/>
    <property type="match status" value="1"/>
</dbReference>
<dbReference type="Pfam" id="PF02810">
    <property type="entry name" value="SEC-C"/>
    <property type="match status" value="1"/>
</dbReference>
<dbReference type="EC" id="3.4.11.18" evidence="6 7"/>
<comment type="subunit">
    <text evidence="6">Monomer.</text>
</comment>
<feature type="binding site" evidence="6">
    <location>
        <position position="151"/>
    </location>
    <ligand>
        <name>a divalent metal cation</name>
        <dbReference type="ChEBI" id="CHEBI:60240"/>
        <label>1</label>
    </ligand>
</feature>
<feature type="binding site" evidence="6">
    <location>
        <position position="247"/>
    </location>
    <ligand>
        <name>a divalent metal cation</name>
        <dbReference type="ChEBI" id="CHEBI:60240"/>
        <label>2</label>
        <note>catalytic</note>
    </ligand>
</feature>
<comment type="similarity">
    <text evidence="6">Belongs to the peptidase M24A family. Methionine aminopeptidase type 1 subfamily.</text>
</comment>
<evidence type="ECO:0000259" key="8">
    <source>
        <dbReference type="Pfam" id="PF00557"/>
    </source>
</evidence>
<protein>
    <recommendedName>
        <fullName evidence="6 7">Methionine aminopeptidase</fullName>
        <shortName evidence="6">MAP</shortName>
        <shortName evidence="6">MetAP</shortName>
        <ecNumber evidence="6 7">3.4.11.18</ecNumber>
    </recommendedName>
    <alternativeName>
        <fullName evidence="6">Peptidase M</fullName>
    </alternativeName>
</protein>
<keyword evidence="2 6" id="KW-0031">Aminopeptidase</keyword>
<sequence>MYDNLSVPGRNDICWCGSGKKYKKCHSAIDARLERLWTDGEEVLPRSLIKTADDVVGIKASAEVNVGVLDYVGQKICAGTTTADINAWVEEYLAAHDAVSADLNYEGYPYSVCTSINDVVCHGFPNEDDVLKEGDIINVDMSTIKGGYYSDSSRMYCIGEVSEERRRLVEVCHEAVKAGLAAVKPWGHLGDMSAAVQKVAEDAGYSVVEMFGGHGIGCEFHEEPFVPHVGEEGTGPVLMPGMCFTIEPMINAGGPDVTIDKENGWIVRTKDGSDSAQWEVQIVITDDGYELLSW</sequence>
<reference evidence="9 10" key="1">
    <citation type="submission" date="2016-10" db="EMBL/GenBank/DDBJ databases">
        <authorList>
            <person name="Varghese N."/>
            <person name="Submissions S."/>
        </authorList>
    </citation>
    <scope>NUCLEOTIDE SEQUENCE [LARGE SCALE GENOMIC DNA]</scope>
    <source>
        <strain evidence="9 10">WCP15</strain>
    </source>
</reference>
<accession>A0A1H6K925</accession>
<comment type="caution">
    <text evidence="9">The sequence shown here is derived from an EMBL/GenBank/DDBJ whole genome shotgun (WGS) entry which is preliminary data.</text>
</comment>
<dbReference type="GO" id="GO:0004177">
    <property type="term" value="F:aminopeptidase activity"/>
    <property type="evidence" value="ECO:0007669"/>
    <property type="project" value="UniProtKB-KW"/>
</dbReference>
<dbReference type="SUPFAM" id="SSF103642">
    <property type="entry name" value="Sec-C motif"/>
    <property type="match status" value="1"/>
</dbReference>
<dbReference type="EMBL" id="FNWT01000014">
    <property type="protein sequence ID" value="SEH69582.1"/>
    <property type="molecule type" value="Genomic_DNA"/>
</dbReference>
<organism evidence="9 10">
    <name type="scientific">Parafannyhessea umbonata</name>
    <dbReference type="NCBI Taxonomy" id="604330"/>
    <lineage>
        <taxon>Bacteria</taxon>
        <taxon>Bacillati</taxon>
        <taxon>Actinomycetota</taxon>
        <taxon>Coriobacteriia</taxon>
        <taxon>Coriobacteriales</taxon>
        <taxon>Atopobiaceae</taxon>
        <taxon>Parafannyhessea</taxon>
    </lineage>
</organism>
<dbReference type="Gene3D" id="3.90.230.10">
    <property type="entry name" value="Creatinase/methionine aminopeptidase superfamily"/>
    <property type="match status" value="1"/>
</dbReference>
<evidence type="ECO:0000313" key="10">
    <source>
        <dbReference type="Proteomes" id="UP000199135"/>
    </source>
</evidence>
<evidence type="ECO:0000256" key="7">
    <source>
        <dbReference type="RuleBase" id="RU003653"/>
    </source>
</evidence>
<keyword evidence="4 6" id="KW-0479">Metal-binding</keyword>
<dbReference type="NCBIfam" id="TIGR00500">
    <property type="entry name" value="met_pdase_I"/>
    <property type="match status" value="1"/>
</dbReference>
<evidence type="ECO:0000256" key="5">
    <source>
        <dbReference type="ARBA" id="ARBA00022801"/>
    </source>
</evidence>
<dbReference type="Gene3D" id="3.10.450.50">
    <property type="match status" value="1"/>
</dbReference>
<comment type="catalytic activity">
    <reaction evidence="6 7">
        <text>Release of N-terminal amino acids, preferentially methionine, from peptides and arylamides.</text>
        <dbReference type="EC" id="3.4.11.18"/>
    </reaction>
</comment>